<evidence type="ECO:0000313" key="2">
    <source>
        <dbReference type="Proteomes" id="UP000441032"/>
    </source>
</evidence>
<name>A0A7X2L912_RALPI</name>
<evidence type="ECO:0000313" key="1">
    <source>
        <dbReference type="EMBL" id="MRS97549.1"/>
    </source>
</evidence>
<dbReference type="EMBL" id="WJYN01000001">
    <property type="protein sequence ID" value="MRS97549.1"/>
    <property type="molecule type" value="Genomic_DNA"/>
</dbReference>
<dbReference type="Proteomes" id="UP000441032">
    <property type="component" value="Unassembled WGS sequence"/>
</dbReference>
<sequence length="51" mass="5526">MRTRTQCDSNEVLPALDALGVFAILEVRDAALGKLITHWQKERAACAGKSA</sequence>
<dbReference type="RefSeq" id="WP_154205628.1">
    <property type="nucleotide sequence ID" value="NZ_WJYN01000001.1"/>
</dbReference>
<gene>
    <name evidence="1" type="ORF">GJQ57_02650</name>
</gene>
<protein>
    <submittedName>
        <fullName evidence="1">Uncharacterized protein</fullName>
    </submittedName>
</protein>
<comment type="caution">
    <text evidence="1">The sequence shown here is derived from an EMBL/GenBank/DDBJ whole genome shotgun (WGS) entry which is preliminary data.</text>
</comment>
<organism evidence="1 2">
    <name type="scientific">Ralstonia pickettii</name>
    <name type="common">Burkholderia pickettii</name>
    <dbReference type="NCBI Taxonomy" id="329"/>
    <lineage>
        <taxon>Bacteria</taxon>
        <taxon>Pseudomonadati</taxon>
        <taxon>Pseudomonadota</taxon>
        <taxon>Betaproteobacteria</taxon>
        <taxon>Burkholderiales</taxon>
        <taxon>Burkholderiaceae</taxon>
        <taxon>Ralstonia</taxon>
    </lineage>
</organism>
<proteinExistence type="predicted"/>
<accession>A0A7X2L912</accession>
<dbReference type="AlphaFoldDB" id="A0A7X2L912"/>
<reference evidence="1 2" key="1">
    <citation type="submission" date="2019-11" db="EMBL/GenBank/DDBJ databases">
        <title>Phenotypic characterization of an OXA-22 and OXA-60 co-producing Ralstonia pickettii clinical strain.</title>
        <authorList>
            <person name="He F."/>
        </authorList>
    </citation>
    <scope>NUCLEOTIDE SEQUENCE [LARGE SCALE GENOMIC DNA]</scope>
    <source>
        <strain evidence="1 2">PSLESD1</strain>
    </source>
</reference>